<dbReference type="Gene3D" id="3.40.50.150">
    <property type="entry name" value="Vaccinia Virus protein VP39"/>
    <property type="match status" value="1"/>
</dbReference>
<comment type="similarity">
    <text evidence="1">Belongs to the N(4)/N(6)-methyltransferase family.</text>
</comment>
<name>A0A3B0SZM4_9ZZZZ</name>
<dbReference type="AlphaFoldDB" id="A0A3B0SZM4"/>
<evidence type="ECO:0000259" key="9">
    <source>
        <dbReference type="Pfam" id="PF18755"/>
    </source>
</evidence>
<evidence type="ECO:0000256" key="2">
    <source>
        <dbReference type="ARBA" id="ARBA00014553"/>
    </source>
</evidence>
<sequence>MGIVTRPDIRPMLNKILAGDCIETLRKIPSGSVDVVFADPPYNLQLSGDLTRPDQSRVDGVDNEWDKFDTFAAYDKFTRQWMAQCQRVLKDNGTLWVIGSYHNIFRVGTVLQDLGFWILNDIIWRKSNPMPNFRGKRFTNAHETMIWASKSEKSKNVTFNYDAMKAMNDDLQMRSDWVLPICNGAERLKNQDGKKAHPTQKPESLLHRVILSSSNKGDVILDPFFGTGTTGAVAKRLGRNFIGIERDKGYIKVAKARLAAIEPAADEALAVTTGKRALPRVPFGALVERGMINPGDRLYDHARRHAVQVRADGSIAAKDASGSIHKIGAHVQGAEACNGWTYWHVARGKTLMPIDMFRQQIRAEMAAG</sequence>
<dbReference type="PROSITE" id="PS00092">
    <property type="entry name" value="N6_MTASE"/>
    <property type="match status" value="1"/>
</dbReference>
<dbReference type="GO" id="GO:0006260">
    <property type="term" value="P:DNA replication"/>
    <property type="evidence" value="ECO:0007669"/>
    <property type="project" value="UniProtKB-KW"/>
</dbReference>
<dbReference type="PANTHER" id="PTHR13370">
    <property type="entry name" value="RNA METHYLASE-RELATED"/>
    <property type="match status" value="1"/>
</dbReference>
<dbReference type="GO" id="GO:0008170">
    <property type="term" value="F:N-methyltransferase activity"/>
    <property type="evidence" value="ECO:0007669"/>
    <property type="project" value="InterPro"/>
</dbReference>
<keyword evidence="6" id="KW-0235">DNA replication</keyword>
<evidence type="ECO:0000256" key="3">
    <source>
        <dbReference type="ARBA" id="ARBA00022603"/>
    </source>
</evidence>
<dbReference type="GO" id="GO:0003677">
    <property type="term" value="F:DNA binding"/>
    <property type="evidence" value="ECO:0007669"/>
    <property type="project" value="UniProtKB-KW"/>
</dbReference>
<feature type="domain" description="DNA methylase N-4/N-6" evidence="8">
    <location>
        <begin position="33"/>
        <end position="255"/>
    </location>
</feature>
<dbReference type="SUPFAM" id="SSF53335">
    <property type="entry name" value="S-adenosyl-L-methionine-dependent methyltransferases"/>
    <property type="match status" value="1"/>
</dbReference>
<dbReference type="GO" id="GO:0005737">
    <property type="term" value="C:cytoplasm"/>
    <property type="evidence" value="ECO:0007669"/>
    <property type="project" value="TreeGrafter"/>
</dbReference>
<dbReference type="InterPro" id="IPR002052">
    <property type="entry name" value="DNA_methylase_N6_adenine_CS"/>
</dbReference>
<dbReference type="GO" id="GO:0032259">
    <property type="term" value="P:methylation"/>
    <property type="evidence" value="ECO:0007669"/>
    <property type="project" value="UniProtKB-KW"/>
</dbReference>
<proteinExistence type="inferred from homology"/>
<accession>A0A3B0SZM4</accession>
<dbReference type="Pfam" id="PF18755">
    <property type="entry name" value="RAMA"/>
    <property type="match status" value="1"/>
</dbReference>
<evidence type="ECO:0000256" key="7">
    <source>
        <dbReference type="ARBA" id="ARBA00023125"/>
    </source>
</evidence>
<dbReference type="InterPro" id="IPR002941">
    <property type="entry name" value="DNA_methylase_N4/N6"/>
</dbReference>
<organism evidence="10">
    <name type="scientific">hydrothermal vent metagenome</name>
    <dbReference type="NCBI Taxonomy" id="652676"/>
    <lineage>
        <taxon>unclassified sequences</taxon>
        <taxon>metagenomes</taxon>
        <taxon>ecological metagenomes</taxon>
    </lineage>
</organism>
<dbReference type="InterPro" id="IPR040843">
    <property type="entry name" value="RAMA"/>
</dbReference>
<evidence type="ECO:0000256" key="1">
    <source>
        <dbReference type="ARBA" id="ARBA00006594"/>
    </source>
</evidence>
<dbReference type="InterPro" id="IPR029063">
    <property type="entry name" value="SAM-dependent_MTases_sf"/>
</dbReference>
<protein>
    <recommendedName>
        <fullName evidence="2">DNA methyltransferase CcrM</fullName>
    </recommendedName>
</protein>
<evidence type="ECO:0000256" key="4">
    <source>
        <dbReference type="ARBA" id="ARBA00022679"/>
    </source>
</evidence>
<feature type="domain" description="RAMA" evidence="9">
    <location>
        <begin position="269"/>
        <end position="365"/>
    </location>
</feature>
<dbReference type="InterPro" id="IPR001091">
    <property type="entry name" value="RM_Methyltransferase"/>
</dbReference>
<gene>
    <name evidence="10" type="ORF">MNBD_ALPHA08-2464</name>
</gene>
<dbReference type="PANTHER" id="PTHR13370:SF3">
    <property type="entry name" value="TRNA (GUANINE(10)-N2)-METHYLTRANSFERASE HOMOLOG"/>
    <property type="match status" value="1"/>
</dbReference>
<keyword evidence="5" id="KW-0949">S-adenosyl-L-methionine</keyword>
<keyword evidence="7" id="KW-0238">DNA-binding</keyword>
<dbReference type="Pfam" id="PF01555">
    <property type="entry name" value="N6_N4_Mtase"/>
    <property type="match status" value="1"/>
</dbReference>
<evidence type="ECO:0000256" key="6">
    <source>
        <dbReference type="ARBA" id="ARBA00022705"/>
    </source>
</evidence>
<keyword evidence="3 10" id="KW-0489">Methyltransferase</keyword>
<evidence type="ECO:0000259" key="8">
    <source>
        <dbReference type="Pfam" id="PF01555"/>
    </source>
</evidence>
<evidence type="ECO:0000256" key="5">
    <source>
        <dbReference type="ARBA" id="ARBA00022691"/>
    </source>
</evidence>
<evidence type="ECO:0000313" key="10">
    <source>
        <dbReference type="EMBL" id="VAW00216.1"/>
    </source>
</evidence>
<dbReference type="GO" id="GO:0009007">
    <property type="term" value="F:site-specific DNA-methyltransferase (adenine-specific) activity"/>
    <property type="evidence" value="ECO:0007669"/>
    <property type="project" value="TreeGrafter"/>
</dbReference>
<reference evidence="10" key="1">
    <citation type="submission" date="2018-06" db="EMBL/GenBank/DDBJ databases">
        <authorList>
            <person name="Zhirakovskaya E."/>
        </authorList>
    </citation>
    <scope>NUCLEOTIDE SEQUENCE</scope>
</reference>
<dbReference type="PRINTS" id="PR00508">
    <property type="entry name" value="S21N4MTFRASE"/>
</dbReference>
<keyword evidence="4 10" id="KW-0808">Transferase</keyword>
<dbReference type="EMBL" id="UOEC01000171">
    <property type="protein sequence ID" value="VAW00216.1"/>
    <property type="molecule type" value="Genomic_DNA"/>
</dbReference>
<dbReference type="FunFam" id="3.40.50.150:FF:000276">
    <property type="entry name" value="Methyltransferase"/>
    <property type="match status" value="1"/>
</dbReference>